<organism evidence="4 5">
    <name type="scientific">Mycobacterium palustre</name>
    <dbReference type="NCBI Taxonomy" id="153971"/>
    <lineage>
        <taxon>Bacteria</taxon>
        <taxon>Bacillati</taxon>
        <taxon>Actinomycetota</taxon>
        <taxon>Actinomycetes</taxon>
        <taxon>Mycobacteriales</taxon>
        <taxon>Mycobacteriaceae</taxon>
        <taxon>Mycobacterium</taxon>
        <taxon>Mycobacterium simiae complex</taxon>
    </lineage>
</organism>
<dbReference type="RefSeq" id="WP_085079573.1">
    <property type="nucleotide sequence ID" value="NZ_JACKRZ010000022.1"/>
</dbReference>
<protein>
    <submittedName>
        <fullName evidence="4">Fumarylacetoacetase</fullName>
    </submittedName>
</protein>
<dbReference type="OrthoDB" id="2273115at2"/>
<sequence>MTVSVLRTANQTGHAWWRKTPDGAVKIDTAATTTAALLADRTAIEAAAGEPVDVDTLKLASPVTRPCRVIAQMTNFESHAKDAGMDPAAIPLTFFRKASASINGPFDDIVKPPHVRLLDYEVEIGLVIGRETPVGTAISDANLAEFIAGLVVTNDVSARDIQLPQTQFYEAKSYPTFTPVGPELVLLSAEELKRFGDLRLRLSVNGQERQNALVDGDMLYRPLQALQSLTQFQELAAGDLVLTGTPVGTALSAPPKPAQLVANLLPPAMKWKMFFASQARNRKYLHDGDVVEASVATDDGAIDLGTQKTAIRFA</sequence>
<dbReference type="Pfam" id="PF01557">
    <property type="entry name" value="FAA_hydrolase"/>
    <property type="match status" value="1"/>
</dbReference>
<dbReference type="STRING" id="153971.AWC19_13835"/>
<comment type="similarity">
    <text evidence="1">Belongs to the FAH family.</text>
</comment>
<dbReference type="PANTHER" id="PTHR42796">
    <property type="entry name" value="FUMARYLACETOACETATE HYDROLASE DOMAIN-CONTAINING PROTEIN 2A-RELATED"/>
    <property type="match status" value="1"/>
</dbReference>
<keyword evidence="5" id="KW-1185">Reference proteome</keyword>
<evidence type="ECO:0000256" key="2">
    <source>
        <dbReference type="ARBA" id="ARBA00022723"/>
    </source>
</evidence>
<dbReference type="InterPro" id="IPR051121">
    <property type="entry name" value="FAH"/>
</dbReference>
<dbReference type="GO" id="GO:0046872">
    <property type="term" value="F:metal ion binding"/>
    <property type="evidence" value="ECO:0007669"/>
    <property type="project" value="UniProtKB-KW"/>
</dbReference>
<keyword evidence="2" id="KW-0479">Metal-binding</keyword>
<evidence type="ECO:0000259" key="3">
    <source>
        <dbReference type="Pfam" id="PF01557"/>
    </source>
</evidence>
<dbReference type="GO" id="GO:0003824">
    <property type="term" value="F:catalytic activity"/>
    <property type="evidence" value="ECO:0007669"/>
    <property type="project" value="InterPro"/>
</dbReference>
<dbReference type="Gene3D" id="3.90.850.10">
    <property type="entry name" value="Fumarylacetoacetase-like, C-terminal domain"/>
    <property type="match status" value="1"/>
</dbReference>
<comment type="caution">
    <text evidence="4">The sequence shown here is derived from an EMBL/GenBank/DDBJ whole genome shotgun (WGS) entry which is preliminary data.</text>
</comment>
<dbReference type="Proteomes" id="UP000193529">
    <property type="component" value="Unassembled WGS sequence"/>
</dbReference>
<dbReference type="PANTHER" id="PTHR42796:SF4">
    <property type="entry name" value="FUMARYLACETOACETATE HYDROLASE DOMAIN-CONTAINING PROTEIN 2A"/>
    <property type="match status" value="1"/>
</dbReference>
<dbReference type="InterPro" id="IPR011234">
    <property type="entry name" value="Fumarylacetoacetase-like_C"/>
</dbReference>
<dbReference type="EMBL" id="LQPJ01000118">
    <property type="protein sequence ID" value="ORW21757.1"/>
    <property type="molecule type" value="Genomic_DNA"/>
</dbReference>
<evidence type="ECO:0000256" key="1">
    <source>
        <dbReference type="ARBA" id="ARBA00010211"/>
    </source>
</evidence>
<reference evidence="4 5" key="1">
    <citation type="submission" date="2016-01" db="EMBL/GenBank/DDBJ databases">
        <title>The new phylogeny of the genus Mycobacterium.</title>
        <authorList>
            <person name="Tarcisio F."/>
            <person name="Conor M."/>
            <person name="Antonella G."/>
            <person name="Elisabetta G."/>
            <person name="Giulia F.S."/>
            <person name="Sara T."/>
            <person name="Anna F."/>
            <person name="Clotilde B."/>
            <person name="Roberto B."/>
            <person name="Veronica D.S."/>
            <person name="Fabio R."/>
            <person name="Monica P."/>
            <person name="Olivier J."/>
            <person name="Enrico T."/>
            <person name="Nicola S."/>
        </authorList>
    </citation>
    <scope>NUCLEOTIDE SEQUENCE [LARGE SCALE GENOMIC DNA]</scope>
    <source>
        <strain evidence="4 5">DSM 44572</strain>
    </source>
</reference>
<dbReference type="SUPFAM" id="SSF56529">
    <property type="entry name" value="FAH"/>
    <property type="match status" value="1"/>
</dbReference>
<proteinExistence type="inferred from homology"/>
<dbReference type="AlphaFoldDB" id="A0A1X1ZEA3"/>
<accession>A0A1X1ZEA3</accession>
<gene>
    <name evidence="4" type="ORF">AWC19_13835</name>
</gene>
<feature type="domain" description="Fumarylacetoacetase-like C-terminal" evidence="3">
    <location>
        <begin position="69"/>
        <end position="308"/>
    </location>
</feature>
<name>A0A1X1ZEA3_9MYCO</name>
<evidence type="ECO:0000313" key="5">
    <source>
        <dbReference type="Proteomes" id="UP000193529"/>
    </source>
</evidence>
<dbReference type="GO" id="GO:0044281">
    <property type="term" value="P:small molecule metabolic process"/>
    <property type="evidence" value="ECO:0007669"/>
    <property type="project" value="UniProtKB-ARBA"/>
</dbReference>
<evidence type="ECO:0000313" key="4">
    <source>
        <dbReference type="EMBL" id="ORW21757.1"/>
    </source>
</evidence>
<dbReference type="InterPro" id="IPR036663">
    <property type="entry name" value="Fumarylacetoacetase_C_sf"/>
</dbReference>